<dbReference type="InterPro" id="IPR009000">
    <property type="entry name" value="Transl_B-barrel_sf"/>
</dbReference>
<feature type="region of interest" description="Disordered" evidence="13">
    <location>
        <begin position="154"/>
        <end position="262"/>
    </location>
</feature>
<dbReference type="OMA" id="VVQITCH"/>
<dbReference type="InterPro" id="IPR000795">
    <property type="entry name" value="T_Tr_GTP-bd_dom"/>
</dbReference>
<evidence type="ECO:0000256" key="3">
    <source>
        <dbReference type="ARBA" id="ARBA00022490"/>
    </source>
</evidence>
<keyword evidence="4" id="KW-0547">Nucleotide-binding</keyword>
<sequence>MQRVKNVGYDDDDIYSDEDDYGYGEETEGVDAQGRTAEDLENFATLTPVVRAELDEAGVPSTTKDIEDALWHYFWDVGKSVAYLKNARTPRPAQGKKEKVEKMKAKSKFDEAAEKSKVIAGYLPLPPTSARDWFKDTPWTGLPANVVAEMVPAEPLRPSPKLLGGSSKLAKLAEERRKKAAAAQSTPSAPTDTTSSLDRLSKPKEAKENVLPIRIPEPKKYPVRRKKSPSPPPREPTPPPEEPKEQLPDLRSGPTAFGQTLSSSLPYQHNAARMALQDLLGSSPESNPFDGPSPDDTKTEALKLDAPAPAAPQSKVRSKGLDVPKLWAEGKSARKSSAGFVVVGHVDHGKSTLMGRLLLDTGAVAQREIDKYKKQATEMGKASFALAWVMDTGSEERERGVTVDIAQHHFSTEQANFTILDAPGHRDFVPNMIGGASMADLAVLVVDANQLESGMKGQTREHILLTHAVGLRRIVVAVNKLDSTTPAWDQGQFDSVSAEVSKLLVETGFTQENIAFVPCSGLSGENVVNMTKSSHNGWTSKSHETLLHQLEMSAPPAVTTETINKPLRLQISDVFRGGITNPLSISGLIRSGSVQVGDIITAQPSGETGVVKGIEVAGEVREWSVAGEIPTLHLVDIDAQHLRSGDVVCTSQTPITVVKKLNVKVTALDSLLPQSVDVHIGRMHVPGLISQLVATLDREGEVLKKKPRMVKAGQKALLKVTLQDAVPMERGDRVVLRAKGVTVAAGVVESVET</sequence>
<dbReference type="SUPFAM" id="SSF50447">
    <property type="entry name" value="Translation proteins"/>
    <property type="match status" value="1"/>
</dbReference>
<dbReference type="GO" id="GO:0003924">
    <property type="term" value="F:GTPase activity"/>
    <property type="evidence" value="ECO:0007669"/>
    <property type="project" value="InterPro"/>
</dbReference>
<dbReference type="AlphaFoldDB" id="F9X9P0"/>
<dbReference type="InParanoid" id="F9X9P0"/>
<keyword evidence="16" id="KW-1185">Reference proteome</keyword>
<dbReference type="HOGENOM" id="CLU_007265_3_2_1"/>
<feature type="region of interest" description="Disordered" evidence="13">
    <location>
        <begin position="1"/>
        <end position="36"/>
    </location>
</feature>
<evidence type="ECO:0000313" key="15">
    <source>
        <dbReference type="EMBL" id="EGP88319.1"/>
    </source>
</evidence>
<evidence type="ECO:0000256" key="12">
    <source>
        <dbReference type="ARBA" id="ARBA00074866"/>
    </source>
</evidence>
<comment type="similarity">
    <text evidence="2">Belongs to the TRAFAC class translation factor GTPase superfamily. Classic translation factor GTPase family. EF-Tu/EF-1A subfamily.</text>
</comment>
<keyword evidence="7" id="KW-0810">Translation regulation</keyword>
<evidence type="ECO:0000256" key="11">
    <source>
        <dbReference type="ARBA" id="ARBA00063537"/>
    </source>
</evidence>
<dbReference type="SUPFAM" id="SSF52540">
    <property type="entry name" value="P-loop containing nucleoside triphosphate hydrolases"/>
    <property type="match status" value="1"/>
</dbReference>
<dbReference type="STRING" id="336722.F9X9P0"/>
<dbReference type="InterPro" id="IPR004160">
    <property type="entry name" value="Transl_elong_EFTu/EF1A_C"/>
</dbReference>
<dbReference type="PROSITE" id="PS51722">
    <property type="entry name" value="G_TR_2"/>
    <property type="match status" value="1"/>
</dbReference>
<dbReference type="CDD" id="cd16267">
    <property type="entry name" value="HBS1-like_II"/>
    <property type="match status" value="1"/>
</dbReference>
<evidence type="ECO:0000256" key="9">
    <source>
        <dbReference type="ARBA" id="ARBA00023134"/>
    </source>
</evidence>
<keyword evidence="8" id="KW-0648">Protein biosynthesis</keyword>
<comment type="subcellular location">
    <subcellularLocation>
        <location evidence="1">Cytoplasm</location>
    </subcellularLocation>
</comment>
<dbReference type="InterPro" id="IPR031157">
    <property type="entry name" value="G_TR_CS"/>
</dbReference>
<evidence type="ECO:0000256" key="4">
    <source>
        <dbReference type="ARBA" id="ARBA00022741"/>
    </source>
</evidence>
<evidence type="ECO:0000313" key="16">
    <source>
        <dbReference type="Proteomes" id="UP000008062"/>
    </source>
</evidence>
<dbReference type="GO" id="GO:0006417">
    <property type="term" value="P:regulation of translation"/>
    <property type="evidence" value="ECO:0007669"/>
    <property type="project" value="UniProtKB-KW"/>
</dbReference>
<gene>
    <name evidence="15" type="ORF">MYCGRDRAFT_99982</name>
</gene>
<dbReference type="PROSITE" id="PS00301">
    <property type="entry name" value="G_TR_1"/>
    <property type="match status" value="1"/>
</dbReference>
<evidence type="ECO:0000256" key="13">
    <source>
        <dbReference type="SAM" id="MobiDB-lite"/>
    </source>
</evidence>
<evidence type="ECO:0000256" key="1">
    <source>
        <dbReference type="ARBA" id="ARBA00004496"/>
    </source>
</evidence>
<evidence type="ECO:0000256" key="5">
    <source>
        <dbReference type="ARBA" id="ARBA00022768"/>
    </source>
</evidence>
<comment type="catalytic activity">
    <reaction evidence="10">
        <text>GTP + H2O = GDP + phosphate + H(+)</text>
        <dbReference type="Rhea" id="RHEA:19669"/>
        <dbReference type="ChEBI" id="CHEBI:15377"/>
        <dbReference type="ChEBI" id="CHEBI:15378"/>
        <dbReference type="ChEBI" id="CHEBI:37565"/>
        <dbReference type="ChEBI" id="CHEBI:43474"/>
        <dbReference type="ChEBI" id="CHEBI:58189"/>
    </reaction>
    <physiologicalReaction direction="left-to-right" evidence="10">
        <dbReference type="Rhea" id="RHEA:19670"/>
    </physiologicalReaction>
</comment>
<organism evidence="15 16">
    <name type="scientific">Zymoseptoria tritici (strain CBS 115943 / IPO323)</name>
    <name type="common">Speckled leaf blotch fungus</name>
    <name type="synonym">Septoria tritici</name>
    <dbReference type="NCBI Taxonomy" id="336722"/>
    <lineage>
        <taxon>Eukaryota</taxon>
        <taxon>Fungi</taxon>
        <taxon>Dikarya</taxon>
        <taxon>Ascomycota</taxon>
        <taxon>Pezizomycotina</taxon>
        <taxon>Dothideomycetes</taxon>
        <taxon>Dothideomycetidae</taxon>
        <taxon>Mycosphaerellales</taxon>
        <taxon>Mycosphaerellaceae</taxon>
        <taxon>Zymoseptoria</taxon>
    </lineage>
</organism>
<dbReference type="InterPro" id="IPR005225">
    <property type="entry name" value="Small_GTP-bd"/>
</dbReference>
<dbReference type="SUPFAM" id="SSF50465">
    <property type="entry name" value="EF-Tu/eEF-1alpha/eIF2-gamma C-terminal domain"/>
    <property type="match status" value="1"/>
</dbReference>
<dbReference type="RefSeq" id="XP_003853343.1">
    <property type="nucleotide sequence ID" value="XM_003853295.1"/>
</dbReference>
<keyword evidence="5" id="KW-0251">Elongation factor</keyword>
<evidence type="ECO:0000256" key="6">
    <source>
        <dbReference type="ARBA" id="ARBA00022801"/>
    </source>
</evidence>
<dbReference type="FunCoup" id="F9X9P0">
    <property type="interactions" value="53"/>
</dbReference>
<evidence type="ECO:0000256" key="2">
    <source>
        <dbReference type="ARBA" id="ARBA00007249"/>
    </source>
</evidence>
<accession>F9X9P0</accession>
<keyword evidence="9" id="KW-0342">GTP-binding</keyword>
<dbReference type="PANTHER" id="PTHR23115">
    <property type="entry name" value="TRANSLATION FACTOR"/>
    <property type="match status" value="1"/>
</dbReference>
<dbReference type="InterPro" id="IPR015033">
    <property type="entry name" value="HBS1-like_N"/>
</dbReference>
<dbReference type="GO" id="GO:0003746">
    <property type="term" value="F:translation elongation factor activity"/>
    <property type="evidence" value="ECO:0007669"/>
    <property type="project" value="UniProtKB-KW"/>
</dbReference>
<dbReference type="InterPro" id="IPR050100">
    <property type="entry name" value="TRAFAC_GTPase_members"/>
</dbReference>
<keyword evidence="3" id="KW-0963">Cytoplasm</keyword>
<feature type="region of interest" description="Disordered" evidence="13">
    <location>
        <begin position="280"/>
        <end position="300"/>
    </location>
</feature>
<keyword evidence="6" id="KW-0378">Hydrolase</keyword>
<feature type="compositionally biased region" description="Basic and acidic residues" evidence="13">
    <location>
        <begin position="199"/>
        <end position="208"/>
    </location>
</feature>
<feature type="compositionally biased region" description="Acidic residues" evidence="13">
    <location>
        <begin position="9"/>
        <end position="29"/>
    </location>
</feature>
<evidence type="ECO:0000256" key="7">
    <source>
        <dbReference type="ARBA" id="ARBA00022845"/>
    </source>
</evidence>
<feature type="domain" description="Tr-type G" evidence="14">
    <location>
        <begin position="335"/>
        <end position="558"/>
    </location>
</feature>
<evidence type="ECO:0000259" key="14">
    <source>
        <dbReference type="PROSITE" id="PS51722"/>
    </source>
</evidence>
<feature type="compositionally biased region" description="Low complexity" evidence="13">
    <location>
        <begin position="181"/>
        <end position="196"/>
    </location>
</feature>
<proteinExistence type="inferred from homology"/>
<dbReference type="GO" id="GO:1990533">
    <property type="term" value="C:Dom34-Hbs1 complex"/>
    <property type="evidence" value="ECO:0007669"/>
    <property type="project" value="UniProtKB-ARBA"/>
</dbReference>
<dbReference type="GO" id="GO:0005525">
    <property type="term" value="F:GTP binding"/>
    <property type="evidence" value="ECO:0007669"/>
    <property type="project" value="UniProtKB-KW"/>
</dbReference>
<dbReference type="OrthoDB" id="342024at2759"/>
<dbReference type="Proteomes" id="UP000008062">
    <property type="component" value="Chromosome 4"/>
</dbReference>
<dbReference type="EMBL" id="CM001199">
    <property type="protein sequence ID" value="EGP88319.1"/>
    <property type="molecule type" value="Genomic_DNA"/>
</dbReference>
<dbReference type="Gene3D" id="3.40.50.300">
    <property type="entry name" value="P-loop containing nucleotide triphosphate hydrolases"/>
    <property type="match status" value="1"/>
</dbReference>
<feature type="compositionally biased region" description="Low complexity" evidence="13">
    <location>
        <begin position="159"/>
        <end position="170"/>
    </location>
</feature>
<dbReference type="eggNOG" id="KOG0458">
    <property type="taxonomic scope" value="Eukaryota"/>
</dbReference>
<dbReference type="NCBIfam" id="TIGR00231">
    <property type="entry name" value="small_GTP"/>
    <property type="match status" value="1"/>
</dbReference>
<dbReference type="InterPro" id="IPR027417">
    <property type="entry name" value="P-loop_NTPase"/>
</dbReference>
<dbReference type="Pfam" id="PF03143">
    <property type="entry name" value="GTP_EFTU_D3"/>
    <property type="match status" value="1"/>
</dbReference>
<evidence type="ECO:0000256" key="8">
    <source>
        <dbReference type="ARBA" id="ARBA00022917"/>
    </source>
</evidence>
<dbReference type="FunFam" id="3.40.50.300:FF:000204">
    <property type="entry name" value="Translation elongation factor Tu"/>
    <property type="match status" value="1"/>
</dbReference>
<dbReference type="PRINTS" id="PR00315">
    <property type="entry name" value="ELONGATNFCT"/>
</dbReference>
<feature type="compositionally biased region" description="Pro residues" evidence="13">
    <location>
        <begin position="229"/>
        <end position="240"/>
    </location>
</feature>
<comment type="subunit">
    <text evidence="11">Component of the Dom34-Hbs1 complex, also named Pelota-HBS1L complex, composed of dom34 and hbs1.</text>
</comment>
<dbReference type="GO" id="GO:0002184">
    <property type="term" value="P:cytoplasmic translational termination"/>
    <property type="evidence" value="ECO:0007669"/>
    <property type="project" value="UniProtKB-ARBA"/>
</dbReference>
<dbReference type="Pfam" id="PF00009">
    <property type="entry name" value="GTP_EFTU"/>
    <property type="match status" value="1"/>
</dbReference>
<dbReference type="InterPro" id="IPR009001">
    <property type="entry name" value="Transl_elong_EF1A/Init_IF2_C"/>
</dbReference>
<reference evidence="15 16" key="1">
    <citation type="journal article" date="2011" name="PLoS Genet.">
        <title>Finished genome of the fungal wheat pathogen Mycosphaerella graminicola reveals dispensome structure, chromosome plasticity, and stealth pathogenesis.</title>
        <authorList>
            <person name="Goodwin S.B."/>
            <person name="Ben M'barek S."/>
            <person name="Dhillon B."/>
            <person name="Wittenberg A.H.J."/>
            <person name="Crane C.F."/>
            <person name="Hane J.K."/>
            <person name="Foster A.J."/>
            <person name="Van der Lee T.A.J."/>
            <person name="Grimwood J."/>
            <person name="Aerts A."/>
            <person name="Antoniw J."/>
            <person name="Bailey A."/>
            <person name="Bluhm B."/>
            <person name="Bowler J."/>
            <person name="Bristow J."/>
            <person name="van der Burgt A."/>
            <person name="Canto-Canche B."/>
            <person name="Churchill A.C.L."/>
            <person name="Conde-Ferraez L."/>
            <person name="Cools H.J."/>
            <person name="Coutinho P.M."/>
            <person name="Csukai M."/>
            <person name="Dehal P."/>
            <person name="De Wit P."/>
            <person name="Donzelli B."/>
            <person name="van de Geest H.C."/>
            <person name="van Ham R.C.H.J."/>
            <person name="Hammond-Kosack K.E."/>
            <person name="Henrissat B."/>
            <person name="Kilian A."/>
            <person name="Kobayashi A.K."/>
            <person name="Koopmann E."/>
            <person name="Kourmpetis Y."/>
            <person name="Kuzniar A."/>
            <person name="Lindquist E."/>
            <person name="Lombard V."/>
            <person name="Maliepaard C."/>
            <person name="Martins N."/>
            <person name="Mehrabi R."/>
            <person name="Nap J.P.H."/>
            <person name="Ponomarenko A."/>
            <person name="Rudd J.J."/>
            <person name="Salamov A."/>
            <person name="Schmutz J."/>
            <person name="Schouten H.J."/>
            <person name="Shapiro H."/>
            <person name="Stergiopoulos I."/>
            <person name="Torriani S.F.F."/>
            <person name="Tu H."/>
            <person name="de Vries R.P."/>
            <person name="Waalwijk C."/>
            <person name="Ware S.B."/>
            <person name="Wiebenga A."/>
            <person name="Zwiers L.-H."/>
            <person name="Oliver R.P."/>
            <person name="Grigoriev I.V."/>
            <person name="Kema G.H.J."/>
        </authorList>
    </citation>
    <scope>NUCLEOTIDE SEQUENCE [LARGE SCALE GENOMIC DNA]</scope>
    <source>
        <strain evidence="16">CBS 115943 / IPO323</strain>
    </source>
</reference>
<dbReference type="Gene3D" id="2.40.30.10">
    <property type="entry name" value="Translation factors"/>
    <property type="match status" value="2"/>
</dbReference>
<dbReference type="GO" id="GO:0005829">
    <property type="term" value="C:cytosol"/>
    <property type="evidence" value="ECO:0007669"/>
    <property type="project" value="GOC"/>
</dbReference>
<evidence type="ECO:0000256" key="10">
    <source>
        <dbReference type="ARBA" id="ARBA00049117"/>
    </source>
</evidence>
<dbReference type="GeneID" id="13400011"/>
<dbReference type="FunFam" id="2.40.30.10:FF:000020">
    <property type="entry name" value="Translation elongation factor EF-1"/>
    <property type="match status" value="1"/>
</dbReference>
<dbReference type="KEGG" id="ztr:MYCGRDRAFT_99982"/>
<dbReference type="Pfam" id="PF08938">
    <property type="entry name" value="HBS1_N"/>
    <property type="match status" value="1"/>
</dbReference>
<name>F9X9P0_ZYMTI</name>
<protein>
    <recommendedName>
        <fullName evidence="12">Elongation factor 1 alpha-like protein</fullName>
    </recommendedName>
</protein>